<feature type="region of interest" description="Disordered" evidence="1">
    <location>
        <begin position="1"/>
        <end position="24"/>
    </location>
</feature>
<evidence type="ECO:0000313" key="2">
    <source>
        <dbReference type="EMBL" id="EOY08975.1"/>
    </source>
</evidence>
<proteinExistence type="predicted"/>
<organism evidence="2 3">
    <name type="scientific">Theobroma cacao</name>
    <name type="common">Cacao</name>
    <name type="synonym">Cocoa</name>
    <dbReference type="NCBI Taxonomy" id="3641"/>
    <lineage>
        <taxon>Eukaryota</taxon>
        <taxon>Viridiplantae</taxon>
        <taxon>Streptophyta</taxon>
        <taxon>Embryophyta</taxon>
        <taxon>Tracheophyta</taxon>
        <taxon>Spermatophyta</taxon>
        <taxon>Magnoliopsida</taxon>
        <taxon>eudicotyledons</taxon>
        <taxon>Gunneridae</taxon>
        <taxon>Pentapetalae</taxon>
        <taxon>rosids</taxon>
        <taxon>malvids</taxon>
        <taxon>Malvales</taxon>
        <taxon>Malvaceae</taxon>
        <taxon>Byttnerioideae</taxon>
        <taxon>Theobroma</taxon>
    </lineage>
</organism>
<keyword evidence="3" id="KW-1185">Reference proteome</keyword>
<protein>
    <submittedName>
        <fullName evidence="2">Uncharacterized protein</fullName>
    </submittedName>
</protein>
<dbReference type="InParanoid" id="A0A061EV49"/>
<sequence>MAPKRSREEKGRSPTTLAKKQKCPREDPLIIHFPSREERKIFHEEYATSKNKAKFLDKNILARMGYEYNAKANDWIKKDGAQDMVQVEQPVPEIPLA</sequence>
<dbReference type="Proteomes" id="UP000026915">
    <property type="component" value="Chromosome 5"/>
</dbReference>
<gene>
    <name evidence="2" type="ORF">TCM_024300</name>
</gene>
<dbReference type="Gramene" id="EOY08975">
    <property type="protein sequence ID" value="EOY08975"/>
    <property type="gene ID" value="TCM_024300"/>
</dbReference>
<dbReference type="HOGENOM" id="CLU_2350905_0_0_1"/>
<dbReference type="EMBL" id="CM001883">
    <property type="protein sequence ID" value="EOY08975.1"/>
    <property type="molecule type" value="Genomic_DNA"/>
</dbReference>
<name>A0A061EV49_THECC</name>
<feature type="compositionally biased region" description="Basic and acidic residues" evidence="1">
    <location>
        <begin position="1"/>
        <end position="12"/>
    </location>
</feature>
<reference evidence="2 3" key="1">
    <citation type="journal article" date="2013" name="Genome Biol.">
        <title>The genome sequence of the most widely cultivated cacao type and its use to identify candidate genes regulating pod color.</title>
        <authorList>
            <person name="Motamayor J.C."/>
            <person name="Mockaitis K."/>
            <person name="Schmutz J."/>
            <person name="Haiminen N."/>
            <person name="Iii D.L."/>
            <person name="Cornejo O."/>
            <person name="Findley S.D."/>
            <person name="Zheng P."/>
            <person name="Utro F."/>
            <person name="Royaert S."/>
            <person name="Saski C."/>
            <person name="Jenkins J."/>
            <person name="Podicheti R."/>
            <person name="Zhao M."/>
            <person name="Scheffler B.E."/>
            <person name="Stack J.C."/>
            <person name="Feltus F.A."/>
            <person name="Mustiga G.M."/>
            <person name="Amores F."/>
            <person name="Phillips W."/>
            <person name="Marelli J.P."/>
            <person name="May G.D."/>
            <person name="Shapiro H."/>
            <person name="Ma J."/>
            <person name="Bustamante C.D."/>
            <person name="Schnell R.J."/>
            <person name="Main D."/>
            <person name="Gilbert D."/>
            <person name="Parida L."/>
            <person name="Kuhn D.N."/>
        </authorList>
    </citation>
    <scope>NUCLEOTIDE SEQUENCE [LARGE SCALE GENOMIC DNA]</scope>
    <source>
        <strain evidence="3">cv. Matina 1-6</strain>
    </source>
</reference>
<accession>A0A061EV49</accession>
<dbReference type="AlphaFoldDB" id="A0A061EV49"/>
<evidence type="ECO:0000256" key="1">
    <source>
        <dbReference type="SAM" id="MobiDB-lite"/>
    </source>
</evidence>
<evidence type="ECO:0000313" key="3">
    <source>
        <dbReference type="Proteomes" id="UP000026915"/>
    </source>
</evidence>